<dbReference type="EMBL" id="MGDZ01000002">
    <property type="protein sequence ID" value="OGL74300.1"/>
    <property type="molecule type" value="Genomic_DNA"/>
</dbReference>
<reference evidence="4 5" key="1">
    <citation type="journal article" date="2016" name="Nat. Commun.">
        <title>Thousands of microbial genomes shed light on interconnected biogeochemical processes in an aquifer system.</title>
        <authorList>
            <person name="Anantharaman K."/>
            <person name="Brown C.T."/>
            <person name="Hug L.A."/>
            <person name="Sharon I."/>
            <person name="Castelle C.J."/>
            <person name="Probst A.J."/>
            <person name="Thomas B.C."/>
            <person name="Singh A."/>
            <person name="Wilkins M.J."/>
            <person name="Karaoz U."/>
            <person name="Brodie E.L."/>
            <person name="Williams K.H."/>
            <person name="Hubbard S.S."/>
            <person name="Banfield J.F."/>
        </authorList>
    </citation>
    <scope>NUCLEOTIDE SEQUENCE [LARGE SCALE GENOMIC DNA]</scope>
</reference>
<dbReference type="AlphaFoldDB" id="A0A1F7U7R8"/>
<dbReference type="Pfam" id="PF00011">
    <property type="entry name" value="HSP20"/>
    <property type="match status" value="1"/>
</dbReference>
<dbReference type="PANTHER" id="PTHR11527">
    <property type="entry name" value="HEAT-SHOCK PROTEIN 20 FAMILY MEMBER"/>
    <property type="match status" value="1"/>
</dbReference>
<dbReference type="STRING" id="1802391.A3D72_04020"/>
<accession>A0A1F7U7R8</accession>
<sequence>MESFPWLTPQDAPYRFQVRAAETDPLPSADEGQLALDVLETAGEIIVTAPIAGVKPEDLAISLHHDVLTVRGERKPAIDEKGRYLCRECHWGKFSRMIILPETVNPDTVEATFRSGIMIIRLQKSKLNGSIPVQIIKE</sequence>
<proteinExistence type="inferred from homology"/>
<evidence type="ECO:0000256" key="1">
    <source>
        <dbReference type="PROSITE-ProRule" id="PRU00285"/>
    </source>
</evidence>
<dbReference type="InterPro" id="IPR031107">
    <property type="entry name" value="Small_HSP"/>
</dbReference>
<evidence type="ECO:0000313" key="5">
    <source>
        <dbReference type="Proteomes" id="UP000176303"/>
    </source>
</evidence>
<name>A0A1F7U7R8_9BACT</name>
<dbReference type="SUPFAM" id="SSF49764">
    <property type="entry name" value="HSP20-like chaperones"/>
    <property type="match status" value="1"/>
</dbReference>
<evidence type="ECO:0000313" key="4">
    <source>
        <dbReference type="EMBL" id="OGL74300.1"/>
    </source>
</evidence>
<feature type="domain" description="SHSP" evidence="3">
    <location>
        <begin position="27"/>
        <end position="138"/>
    </location>
</feature>
<gene>
    <name evidence="4" type="ORF">A3D72_04020</name>
</gene>
<evidence type="ECO:0000259" key="3">
    <source>
        <dbReference type="PROSITE" id="PS01031"/>
    </source>
</evidence>
<organism evidence="4 5">
    <name type="scientific">Candidatus Uhrbacteria bacterium RIFCSPHIGHO2_02_FULL_57_19</name>
    <dbReference type="NCBI Taxonomy" id="1802391"/>
    <lineage>
        <taxon>Bacteria</taxon>
        <taxon>Candidatus Uhriibacteriota</taxon>
    </lineage>
</organism>
<comment type="similarity">
    <text evidence="1 2">Belongs to the small heat shock protein (HSP20) family.</text>
</comment>
<dbReference type="Gene3D" id="2.60.40.790">
    <property type="match status" value="1"/>
</dbReference>
<dbReference type="InterPro" id="IPR008978">
    <property type="entry name" value="HSP20-like_chaperone"/>
</dbReference>
<dbReference type="CDD" id="cd06464">
    <property type="entry name" value="ACD_sHsps-like"/>
    <property type="match status" value="1"/>
</dbReference>
<dbReference type="Proteomes" id="UP000176303">
    <property type="component" value="Unassembled WGS sequence"/>
</dbReference>
<evidence type="ECO:0000256" key="2">
    <source>
        <dbReference type="RuleBase" id="RU003616"/>
    </source>
</evidence>
<dbReference type="PROSITE" id="PS01031">
    <property type="entry name" value="SHSP"/>
    <property type="match status" value="1"/>
</dbReference>
<protein>
    <recommendedName>
        <fullName evidence="3">SHSP domain-containing protein</fullName>
    </recommendedName>
</protein>
<dbReference type="InterPro" id="IPR002068">
    <property type="entry name" value="A-crystallin/Hsp20_dom"/>
</dbReference>
<comment type="caution">
    <text evidence="4">The sequence shown here is derived from an EMBL/GenBank/DDBJ whole genome shotgun (WGS) entry which is preliminary data.</text>
</comment>